<protein>
    <submittedName>
        <fullName evidence="2">Uncharacterized protein</fullName>
    </submittedName>
</protein>
<feature type="transmembrane region" description="Helical" evidence="1">
    <location>
        <begin position="106"/>
        <end position="128"/>
    </location>
</feature>
<evidence type="ECO:0000313" key="2">
    <source>
        <dbReference type="EMBL" id="TBN55177.1"/>
    </source>
</evidence>
<comment type="caution">
    <text evidence="2">The sequence shown here is derived from an EMBL/GenBank/DDBJ whole genome shotgun (WGS) entry which is preliminary data.</text>
</comment>
<keyword evidence="1" id="KW-1133">Transmembrane helix</keyword>
<proteinExistence type="predicted"/>
<dbReference type="RefSeq" id="WP_131001428.1">
    <property type="nucleotide sequence ID" value="NZ_JBHSZR010000002.1"/>
</dbReference>
<name>A0A4Q9GTN2_9HYPH</name>
<dbReference type="EMBL" id="SIUB01000001">
    <property type="protein sequence ID" value="TBN55177.1"/>
    <property type="molecule type" value="Genomic_DNA"/>
</dbReference>
<keyword evidence="3" id="KW-1185">Reference proteome</keyword>
<dbReference type="AlphaFoldDB" id="A0A4Q9GTN2"/>
<reference evidence="2 3" key="1">
    <citation type="submission" date="2019-02" db="EMBL/GenBank/DDBJ databases">
        <title>Hansschlegelia quercus sp. nov., a novel methylotrophic bacterium from buds of oak (Quercus robur L.).</title>
        <authorList>
            <person name="Agafonova N.V."/>
            <person name="Kaparullina E.N."/>
            <person name="Grouzdev D.S."/>
            <person name="Doronina N.V."/>
        </authorList>
    </citation>
    <scope>NUCLEOTIDE SEQUENCE [LARGE SCALE GENOMIC DNA]</scope>
    <source>
        <strain evidence="2 3">Dub</strain>
    </source>
</reference>
<dbReference type="Proteomes" id="UP000291613">
    <property type="component" value="Unassembled WGS sequence"/>
</dbReference>
<gene>
    <name evidence="2" type="ORF">EYR15_03305</name>
</gene>
<evidence type="ECO:0000256" key="1">
    <source>
        <dbReference type="SAM" id="Phobius"/>
    </source>
</evidence>
<organism evidence="2 3">
    <name type="scientific">Hansschlegelia quercus</name>
    <dbReference type="NCBI Taxonomy" id="2528245"/>
    <lineage>
        <taxon>Bacteria</taxon>
        <taxon>Pseudomonadati</taxon>
        <taxon>Pseudomonadota</taxon>
        <taxon>Alphaproteobacteria</taxon>
        <taxon>Hyphomicrobiales</taxon>
        <taxon>Methylopilaceae</taxon>
        <taxon>Hansschlegelia</taxon>
    </lineage>
</organism>
<dbReference type="OrthoDB" id="6166765at2"/>
<accession>A0A4Q9GTN2</accession>
<keyword evidence="1" id="KW-0812">Transmembrane</keyword>
<sequence length="133" mass="14044">MNLPALHVPTQQEAERITVGLGLLSMAIAALELAKPGALAHAIGLDHDRSFLKGLGAREMLTGGGLLNWKRGRARPFLVWARVAGDAMDLAALAPALSRSNPKRRVAMAAVAVVTAVTFIDVLCAQALSKRDL</sequence>
<evidence type="ECO:0000313" key="3">
    <source>
        <dbReference type="Proteomes" id="UP000291613"/>
    </source>
</evidence>
<keyword evidence="1" id="KW-0472">Membrane</keyword>